<organism evidence="1 2">
    <name type="scientific">Schistosoma margrebowiei</name>
    <dbReference type="NCBI Taxonomy" id="48269"/>
    <lineage>
        <taxon>Eukaryota</taxon>
        <taxon>Metazoa</taxon>
        <taxon>Spiralia</taxon>
        <taxon>Lophotrochozoa</taxon>
        <taxon>Platyhelminthes</taxon>
        <taxon>Trematoda</taxon>
        <taxon>Digenea</taxon>
        <taxon>Strigeidida</taxon>
        <taxon>Schistosomatoidea</taxon>
        <taxon>Schistosomatidae</taxon>
        <taxon>Schistosoma</taxon>
    </lineage>
</organism>
<dbReference type="Gene3D" id="1.10.340.70">
    <property type="match status" value="1"/>
</dbReference>
<dbReference type="Pfam" id="PF17921">
    <property type="entry name" value="Integrase_H2C2"/>
    <property type="match status" value="1"/>
</dbReference>
<accession>A0A183MVD1</accession>
<dbReference type="SUPFAM" id="SSF53098">
    <property type="entry name" value="Ribonuclease H-like"/>
    <property type="match status" value="1"/>
</dbReference>
<dbReference type="InterPro" id="IPR050951">
    <property type="entry name" value="Retrovirus_Pol_polyprotein"/>
</dbReference>
<dbReference type="PANTHER" id="PTHR37984:SF15">
    <property type="entry name" value="INTEGRASE CATALYTIC DOMAIN-CONTAINING PROTEIN"/>
    <property type="match status" value="1"/>
</dbReference>
<keyword evidence="2" id="KW-1185">Reference proteome</keyword>
<gene>
    <name evidence="1" type="ORF">SMRZ_LOCUS20006</name>
</gene>
<name>A0A183MVD1_9TREM</name>
<dbReference type="InterPro" id="IPR041588">
    <property type="entry name" value="Integrase_H2C2"/>
</dbReference>
<dbReference type="GO" id="GO:0003676">
    <property type="term" value="F:nucleic acid binding"/>
    <property type="evidence" value="ECO:0007669"/>
    <property type="project" value="InterPro"/>
</dbReference>
<evidence type="ECO:0000313" key="1">
    <source>
        <dbReference type="EMBL" id="VDP33815.1"/>
    </source>
</evidence>
<protein>
    <submittedName>
        <fullName evidence="1">Uncharacterized protein</fullName>
    </submittedName>
</protein>
<dbReference type="STRING" id="48269.A0A183MVD1"/>
<dbReference type="FunFam" id="1.10.340.70:FF:000004">
    <property type="entry name" value="Retrovirus-related Pol polyprotein from transposon 297-like Protein"/>
    <property type="match status" value="1"/>
</dbReference>
<dbReference type="AlphaFoldDB" id="A0A183MVD1"/>
<dbReference type="Proteomes" id="UP000277204">
    <property type="component" value="Unassembled WGS sequence"/>
</dbReference>
<reference evidence="1 2" key="1">
    <citation type="submission" date="2018-11" db="EMBL/GenBank/DDBJ databases">
        <authorList>
            <consortium name="Pathogen Informatics"/>
        </authorList>
    </citation>
    <scope>NUCLEOTIDE SEQUENCE [LARGE SCALE GENOMIC DNA]</scope>
    <source>
        <strain evidence="1 2">Zambia</strain>
    </source>
</reference>
<dbReference type="InterPro" id="IPR012337">
    <property type="entry name" value="RNaseH-like_sf"/>
</dbReference>
<dbReference type="InterPro" id="IPR036397">
    <property type="entry name" value="RNaseH_sf"/>
</dbReference>
<dbReference type="EMBL" id="UZAI01018146">
    <property type="protein sequence ID" value="VDP33815.1"/>
    <property type="molecule type" value="Genomic_DNA"/>
</dbReference>
<dbReference type="PANTHER" id="PTHR37984">
    <property type="entry name" value="PROTEIN CBG26694"/>
    <property type="match status" value="1"/>
</dbReference>
<evidence type="ECO:0000313" key="2">
    <source>
        <dbReference type="Proteomes" id="UP000277204"/>
    </source>
</evidence>
<dbReference type="Gene3D" id="3.30.420.10">
    <property type="entry name" value="Ribonuclease H-like superfamily/Ribonuclease H"/>
    <property type="match status" value="1"/>
</dbReference>
<sequence length="366" mass="41656">MLQQMREVMGLRTFDENLFKQLFLSKLPQQVQAVLFPLQDNALDELAASADRILEITKSSTTDVFSVEEKPHTIQNDITELCHALTRYPNIPNDVKQLSSLPSDSMNFCECLSVQGTLLKHSKNSWTTFFEVSTSYTFSLSSPSDKYSPRESRQLDYISQFTSDIQHISGANNVVADALSRINSLNSFQGIDLLKLAELQKEDTDLQHELSSTTLKLRIKQMGTGKETLLCDTSTGRDRPIVPKHCRRNVLNTLHKLSHPGVCATIELIAQRFCWPGMNKDVREWARSCVICQKSKVIRHNKYPLDSFKTPDARFDHVHLDLVGPLPDSNGYSYLLTCVDRFTRWPEAVFIKDITAETVTHNFVER</sequence>
<proteinExistence type="predicted"/>